<name>A0A1H6UCR4_9FLAO</name>
<dbReference type="GeneID" id="82256975"/>
<accession>A0A1H6UCR4</accession>
<dbReference type="AlphaFoldDB" id="A0A1H6UCR4"/>
<evidence type="ECO:0000313" key="2">
    <source>
        <dbReference type="Proteomes" id="UP000183077"/>
    </source>
</evidence>
<dbReference type="RefSeq" id="WP_074745829.1">
    <property type="nucleotide sequence ID" value="NZ_FNYS01000006.1"/>
</dbReference>
<sequence length="230" mass="26503">MNIYSYHLVKVSFFTGVKNLLFPFKAKGLLYSDVMANMRLGSPIFSLSRLIVTEIAVFAQWEDEKALNDFLANTPFGKQFSKGWFVKLRLVRQWGSILGLVVQDLSNESEIDDSPVVAITIAKMRLLQIPRFIKWGRPVEKLVRDHSGITLASASIRFPNTVSTFSIWKTTKEMTDMVRGHSNTPKPKRHVDAMKERDRKDFHYEFTTLRFMILSESGQWNGNDNYTKSK</sequence>
<dbReference type="CDD" id="cd21650">
    <property type="entry name" value="CrtA-like"/>
    <property type="match status" value="1"/>
</dbReference>
<dbReference type="InterPro" id="IPR049574">
    <property type="entry name" value="CrtA-like"/>
</dbReference>
<gene>
    <name evidence="1" type="ORF">SAMN04488018_106183</name>
</gene>
<reference evidence="1 2" key="1">
    <citation type="submission" date="2016-10" db="EMBL/GenBank/DDBJ databases">
        <authorList>
            <person name="de Groot N.N."/>
        </authorList>
    </citation>
    <scope>NUCLEOTIDE SEQUENCE [LARGE SCALE GENOMIC DNA]</scope>
    <source>
        <strain evidence="1 2">DSM 23048</strain>
    </source>
</reference>
<evidence type="ECO:0000313" key="1">
    <source>
        <dbReference type="EMBL" id="SEI90168.1"/>
    </source>
</evidence>
<evidence type="ECO:0008006" key="3">
    <source>
        <dbReference type="Google" id="ProtNLM"/>
    </source>
</evidence>
<organism evidence="1 2">
    <name type="scientific">Myroides marinus</name>
    <dbReference type="NCBI Taxonomy" id="703342"/>
    <lineage>
        <taxon>Bacteria</taxon>
        <taxon>Pseudomonadati</taxon>
        <taxon>Bacteroidota</taxon>
        <taxon>Flavobacteriia</taxon>
        <taxon>Flavobacteriales</taxon>
        <taxon>Flavobacteriaceae</taxon>
        <taxon>Myroides</taxon>
    </lineage>
</organism>
<proteinExistence type="predicted"/>
<dbReference type="EMBL" id="FNYS01000006">
    <property type="protein sequence ID" value="SEI90168.1"/>
    <property type="molecule type" value="Genomic_DNA"/>
</dbReference>
<protein>
    <recommendedName>
        <fullName evidence="3">Spheroidene monooxygenase</fullName>
    </recommendedName>
</protein>
<dbReference type="Proteomes" id="UP000183077">
    <property type="component" value="Unassembled WGS sequence"/>
</dbReference>